<dbReference type="RefSeq" id="WP_006299841.1">
    <property type="nucleotide sequence ID" value="NZ_CM001022.1"/>
</dbReference>
<dbReference type="InterPro" id="IPR050902">
    <property type="entry name" value="ABC_Transporter_SBP"/>
</dbReference>
<dbReference type="Pfam" id="PF01497">
    <property type="entry name" value="Peripla_BP_2"/>
    <property type="match status" value="1"/>
</dbReference>
<dbReference type="PaxDb" id="584708-Apau_0259"/>
<evidence type="ECO:0000256" key="1">
    <source>
        <dbReference type="SAM" id="SignalP"/>
    </source>
</evidence>
<dbReference type="eggNOG" id="COG0614">
    <property type="taxonomic scope" value="Bacteria"/>
</dbReference>
<gene>
    <name evidence="3" type="ORF">Apau_0259</name>
</gene>
<dbReference type="OrthoDB" id="9812528at2"/>
<feature type="chain" id="PRO_5003167455" evidence="1">
    <location>
        <begin position="34"/>
        <end position="388"/>
    </location>
</feature>
<evidence type="ECO:0000313" key="3">
    <source>
        <dbReference type="EMBL" id="EFQ22695.1"/>
    </source>
</evidence>
<dbReference type="Gene3D" id="3.40.50.1980">
    <property type="entry name" value="Nitrogenase molybdenum iron protein domain"/>
    <property type="match status" value="2"/>
</dbReference>
<dbReference type="EMBL" id="CM001022">
    <property type="protein sequence ID" value="EFQ22695.1"/>
    <property type="molecule type" value="Genomic_DNA"/>
</dbReference>
<dbReference type="PANTHER" id="PTHR30535">
    <property type="entry name" value="VITAMIN B12-BINDING PROTEIN"/>
    <property type="match status" value="1"/>
</dbReference>
<dbReference type="InterPro" id="IPR002491">
    <property type="entry name" value="ABC_transptr_periplasmic_BD"/>
</dbReference>
<protein>
    <submittedName>
        <fullName evidence="3">Periplasmic binding protein</fullName>
    </submittedName>
</protein>
<dbReference type="PROSITE" id="PS50983">
    <property type="entry name" value="FE_B12_PBP"/>
    <property type="match status" value="1"/>
</dbReference>
<name>E3CY47_9BACT</name>
<dbReference type="STRING" id="584708.Apau_0259"/>
<dbReference type="HOGENOM" id="CLU_025776_1_0_0"/>
<evidence type="ECO:0000313" key="4">
    <source>
        <dbReference type="Proteomes" id="UP000005096"/>
    </source>
</evidence>
<feature type="domain" description="Fe/B12 periplasmic-binding" evidence="2">
    <location>
        <begin position="98"/>
        <end position="371"/>
    </location>
</feature>
<dbReference type="SUPFAM" id="SSF53807">
    <property type="entry name" value="Helical backbone' metal receptor"/>
    <property type="match status" value="1"/>
</dbReference>
<dbReference type="Proteomes" id="UP000005096">
    <property type="component" value="Chromosome"/>
</dbReference>
<dbReference type="PANTHER" id="PTHR30535:SF34">
    <property type="entry name" value="MOLYBDATE-BINDING PROTEIN MOLA"/>
    <property type="match status" value="1"/>
</dbReference>
<proteinExistence type="predicted"/>
<sequence>MNDPQNPGRRRFRAPLLLCCLAALLAGGLPAWGAPKGEAPRHARLFSLDRKEGLTVLHNRLPWGGATEELAWVLTPDPSAPVPPALAGLPRLRCPARRIVALTIPAVSALSLLGCSDRIVGVGGKRFLYDPGKELAGVTEVGPEGGMGPDADLERIVALKPDVVLAYVYTPQERATAERLASLGVPVVFLSEYLEATPLGMAEWLVAVGALVGREAQARAFYDRTVLDYGAIRARALGAQGRPKALAGAPFQGSWYVAGRDSWLARLVGDAGGDYLWKDLPGRGSVPVEAETVFSRASKADVWVQCGLWRSLEEIRRSDPRLAQLAPFRGGRVFNNDARSRPGGGNDYYESGVWRPDRILGDLAAVLHPERFPGHRFTYYRRLPVGKP</sequence>
<dbReference type="GO" id="GO:0071281">
    <property type="term" value="P:cellular response to iron ion"/>
    <property type="evidence" value="ECO:0007669"/>
    <property type="project" value="TreeGrafter"/>
</dbReference>
<evidence type="ECO:0000259" key="2">
    <source>
        <dbReference type="PROSITE" id="PS50983"/>
    </source>
</evidence>
<organism evidence="3 4">
    <name type="scientific">Aminomonas paucivorans DSM 12260</name>
    <dbReference type="NCBI Taxonomy" id="584708"/>
    <lineage>
        <taxon>Bacteria</taxon>
        <taxon>Thermotogati</taxon>
        <taxon>Synergistota</taxon>
        <taxon>Synergistia</taxon>
        <taxon>Synergistales</taxon>
        <taxon>Synergistaceae</taxon>
        <taxon>Aminomonas</taxon>
    </lineage>
</organism>
<feature type="signal peptide" evidence="1">
    <location>
        <begin position="1"/>
        <end position="33"/>
    </location>
</feature>
<keyword evidence="4" id="KW-1185">Reference proteome</keyword>
<dbReference type="AlphaFoldDB" id="E3CY47"/>
<reference evidence="3 4" key="1">
    <citation type="journal article" date="2010" name="Stand. Genomic Sci.">
        <title>Non-contiguous finished genome sequence of Aminomonas paucivorans type strain (GLU-3).</title>
        <authorList>
            <person name="Pitluck S."/>
            <person name="Yasawong M."/>
            <person name="Held B."/>
            <person name="Lapidus A."/>
            <person name="Nolan M."/>
            <person name="Copeland A."/>
            <person name="Lucas S."/>
            <person name="Del Rio T.G."/>
            <person name="Tice H."/>
            <person name="Cheng J.F."/>
            <person name="Chertkov O."/>
            <person name="Goodwin L."/>
            <person name="Tapia R."/>
            <person name="Han C."/>
            <person name="Liolios K."/>
            <person name="Ivanova N."/>
            <person name="Mavromatis K."/>
            <person name="Ovchinnikova G."/>
            <person name="Pati A."/>
            <person name="Chen A."/>
            <person name="Palaniappan K."/>
            <person name="Land M."/>
            <person name="Hauser L."/>
            <person name="Chang Y.J."/>
            <person name="Jeffries C.D."/>
            <person name="Pukall R."/>
            <person name="Spring S."/>
            <person name="Rohde M."/>
            <person name="Sikorski J."/>
            <person name="Goker M."/>
            <person name="Woyke T."/>
            <person name="Bristow J."/>
            <person name="Eisen J.A."/>
            <person name="Markowitz V."/>
            <person name="Hugenholtz P."/>
            <person name="Kyrpides N.C."/>
            <person name="Klenk H.P."/>
        </authorList>
    </citation>
    <scope>NUCLEOTIDE SEQUENCE [LARGE SCALE GENOMIC DNA]</scope>
    <source>
        <strain evidence="3 4">DSM 12260</strain>
    </source>
</reference>
<keyword evidence="1" id="KW-0732">Signal</keyword>
<accession>E3CY47</accession>